<dbReference type="PANTHER" id="PTHR47515">
    <property type="entry name" value="LOW CALCIUM RESPONSE LOCUS PROTEIN T"/>
    <property type="match status" value="1"/>
</dbReference>
<dbReference type="GO" id="GO:0015074">
    <property type="term" value="P:DNA integration"/>
    <property type="evidence" value="ECO:0007669"/>
    <property type="project" value="InterPro"/>
</dbReference>
<reference evidence="3 4" key="1">
    <citation type="submission" date="2018-06" db="EMBL/GenBank/DDBJ databases">
        <authorList>
            <consortium name="Pathogen Informatics"/>
            <person name="Doyle S."/>
        </authorList>
    </citation>
    <scope>NUCLEOTIDE SEQUENCE [LARGE SCALE GENOMIC DNA]</scope>
    <source>
        <strain evidence="3 4">NCTC12120</strain>
    </source>
</reference>
<name>A0A2X3IYC0_9ENTR</name>
<feature type="compositionally biased region" description="Polar residues" evidence="1">
    <location>
        <begin position="245"/>
        <end position="256"/>
    </location>
</feature>
<dbReference type="Pfam" id="PF13683">
    <property type="entry name" value="rve_3"/>
    <property type="match status" value="1"/>
</dbReference>
<evidence type="ECO:0000256" key="1">
    <source>
        <dbReference type="SAM" id="MobiDB-lite"/>
    </source>
</evidence>
<evidence type="ECO:0000259" key="2">
    <source>
        <dbReference type="PROSITE" id="PS50994"/>
    </source>
</evidence>
<dbReference type="Proteomes" id="UP000251197">
    <property type="component" value="Unassembled WGS sequence"/>
</dbReference>
<dbReference type="PANTHER" id="PTHR47515:SF1">
    <property type="entry name" value="BLR2054 PROTEIN"/>
    <property type="match status" value="1"/>
</dbReference>
<proteinExistence type="predicted"/>
<feature type="region of interest" description="Disordered" evidence="1">
    <location>
        <begin position="245"/>
        <end position="269"/>
    </location>
</feature>
<dbReference type="EMBL" id="UAVU01000009">
    <property type="protein sequence ID" value="SQC92176.1"/>
    <property type="molecule type" value="Genomic_DNA"/>
</dbReference>
<dbReference type="InterPro" id="IPR036397">
    <property type="entry name" value="RNaseH_sf"/>
</dbReference>
<dbReference type="Pfam" id="PF13276">
    <property type="entry name" value="HTH_21"/>
    <property type="match status" value="1"/>
</dbReference>
<dbReference type="Gene3D" id="3.30.420.10">
    <property type="entry name" value="Ribonuclease H-like superfamily/Ribonuclease H"/>
    <property type="match status" value="1"/>
</dbReference>
<gene>
    <name evidence="3" type="ORF">NCTC12120_05368</name>
</gene>
<evidence type="ECO:0000313" key="3">
    <source>
        <dbReference type="EMBL" id="SQC92176.1"/>
    </source>
</evidence>
<feature type="domain" description="Integrase catalytic" evidence="2">
    <location>
        <begin position="97"/>
        <end position="264"/>
    </location>
</feature>
<protein>
    <submittedName>
        <fullName evidence="3">IS2 transposase TnpB</fullName>
    </submittedName>
</protein>
<dbReference type="PROSITE" id="PS50994">
    <property type="entry name" value="INTEGRASE"/>
    <property type="match status" value="1"/>
</dbReference>
<dbReference type="InterPro" id="IPR001584">
    <property type="entry name" value="Integrase_cat-core"/>
</dbReference>
<sequence length="269" mass="32011">MTYLLDAYRIGLRRGCRLMMQSRTVYNYRSCRDDRALTHRIREIAEARVRYGRQRIHILLCREGWLINHKKTHRIYCLKGLNLRTKRPRRHVTARHRHARPEVSAVDQCWSMDFVADNLFNERRIRALTVVDNFSRECLAIEVGQGLRGEDVVAVMERLKRMKLRVPHRLQTDNGSEFISKSLDRWAYENKVTMDFSRPGKPTDNALVESFNGSLRDECLNVHWFLSLEDAQEKIECWRQEYNQQRPHSSLNNQTPEEFIRSLQKGRNL</sequence>
<accession>A0A2X3IYC0</accession>
<dbReference type="InterPro" id="IPR012337">
    <property type="entry name" value="RNaseH-like_sf"/>
</dbReference>
<dbReference type="NCBIfam" id="NF033516">
    <property type="entry name" value="transpos_IS3"/>
    <property type="match status" value="1"/>
</dbReference>
<dbReference type="InterPro" id="IPR025948">
    <property type="entry name" value="HTH-like_dom"/>
</dbReference>
<dbReference type="SUPFAM" id="SSF53098">
    <property type="entry name" value="Ribonuclease H-like"/>
    <property type="match status" value="1"/>
</dbReference>
<dbReference type="AlphaFoldDB" id="A0A2X3IYC0"/>
<dbReference type="GO" id="GO:0003676">
    <property type="term" value="F:nucleic acid binding"/>
    <property type="evidence" value="ECO:0007669"/>
    <property type="project" value="InterPro"/>
</dbReference>
<dbReference type="InterPro" id="IPR048020">
    <property type="entry name" value="Transpos_IS3"/>
</dbReference>
<evidence type="ECO:0000313" key="4">
    <source>
        <dbReference type="Proteomes" id="UP000251197"/>
    </source>
</evidence>
<organism evidence="3 4">
    <name type="scientific">Cedecea neteri</name>
    <dbReference type="NCBI Taxonomy" id="158822"/>
    <lineage>
        <taxon>Bacteria</taxon>
        <taxon>Pseudomonadati</taxon>
        <taxon>Pseudomonadota</taxon>
        <taxon>Gammaproteobacteria</taxon>
        <taxon>Enterobacterales</taxon>
        <taxon>Enterobacteriaceae</taxon>
        <taxon>Cedecea</taxon>
    </lineage>
</organism>